<keyword evidence="2" id="KW-1185">Reference proteome</keyword>
<comment type="caution">
    <text evidence="1">The sequence shown here is derived from an EMBL/GenBank/DDBJ whole genome shotgun (WGS) entry which is preliminary data.</text>
</comment>
<proteinExistence type="predicted"/>
<accession>A0ABU9DPQ3</accession>
<reference evidence="1 2" key="1">
    <citation type="submission" date="2024-04" db="EMBL/GenBank/DDBJ databases">
        <title>draft genome sequnece of Paenibacillus filicis.</title>
        <authorList>
            <person name="Kim D.-U."/>
        </authorList>
    </citation>
    <scope>NUCLEOTIDE SEQUENCE [LARGE SCALE GENOMIC DNA]</scope>
    <source>
        <strain evidence="1 2">KACC14197</strain>
    </source>
</reference>
<organism evidence="1 2">
    <name type="scientific">Paenibacillus filicis</name>
    <dbReference type="NCBI Taxonomy" id="669464"/>
    <lineage>
        <taxon>Bacteria</taxon>
        <taxon>Bacillati</taxon>
        <taxon>Bacillota</taxon>
        <taxon>Bacilli</taxon>
        <taxon>Bacillales</taxon>
        <taxon>Paenibacillaceae</taxon>
        <taxon>Paenibacillus</taxon>
    </lineage>
</organism>
<gene>
    <name evidence="1" type="ORF">WMW72_23370</name>
</gene>
<dbReference type="RefSeq" id="WP_341417992.1">
    <property type="nucleotide sequence ID" value="NZ_JBBPCC010000017.1"/>
</dbReference>
<dbReference type="EMBL" id="JBBPCC010000017">
    <property type="protein sequence ID" value="MEK8130850.1"/>
    <property type="molecule type" value="Genomic_DNA"/>
</dbReference>
<sequence>MSGVMMEFYFKTIGAKVHLYREAGFFDDDLGELHETITGKLKTKKLFGENFELEQISGVFSKGEKYSIKSTKGLSGILEKKTFSDRYTFKTT</sequence>
<evidence type="ECO:0000313" key="1">
    <source>
        <dbReference type="EMBL" id="MEK8130850.1"/>
    </source>
</evidence>
<protein>
    <submittedName>
        <fullName evidence="1">Uncharacterized protein</fullName>
    </submittedName>
</protein>
<dbReference type="Proteomes" id="UP001469365">
    <property type="component" value="Unassembled WGS sequence"/>
</dbReference>
<evidence type="ECO:0000313" key="2">
    <source>
        <dbReference type="Proteomes" id="UP001469365"/>
    </source>
</evidence>
<name>A0ABU9DPQ3_9BACL</name>